<keyword evidence="15" id="KW-1185">Reference proteome</keyword>
<feature type="region of interest" description="Actin-binding" evidence="9">
    <location>
        <begin position="624"/>
        <end position="646"/>
    </location>
</feature>
<dbReference type="Proteomes" id="UP000001744">
    <property type="component" value="Unassembled WGS sequence"/>
</dbReference>
<dbReference type="GO" id="GO:0015629">
    <property type="term" value="C:actin cytoskeleton"/>
    <property type="evidence" value="ECO:0000318"/>
    <property type="project" value="GO_Central"/>
</dbReference>
<feature type="binding site" evidence="9">
    <location>
        <begin position="153"/>
        <end position="160"/>
    </location>
    <ligand>
        <name>ATP</name>
        <dbReference type="ChEBI" id="CHEBI:30616"/>
    </ligand>
</feature>
<dbReference type="EMBL" id="KE651166">
    <property type="protein sequence ID" value="EEB05913.2"/>
    <property type="molecule type" value="Genomic_DNA"/>
</dbReference>
<dbReference type="InterPro" id="IPR004009">
    <property type="entry name" value="SH3_Myosin"/>
</dbReference>
<proteinExistence type="inferred from homology"/>
<dbReference type="HOGENOM" id="CLU_000192_3_1_1"/>
<evidence type="ECO:0000256" key="1">
    <source>
        <dbReference type="ARBA" id="ARBA00008314"/>
    </source>
</evidence>
<dbReference type="Pfam" id="PF00612">
    <property type="entry name" value="IQ"/>
    <property type="match status" value="2"/>
</dbReference>
<keyword evidence="4 9" id="KW-0067">ATP-binding</keyword>
<dbReference type="CDD" id="cd15474">
    <property type="entry name" value="Myo5p-like_CBD_fungal"/>
    <property type="match status" value="1"/>
</dbReference>
<dbReference type="GO" id="GO:0031097">
    <property type="term" value="C:medial cortex"/>
    <property type="evidence" value="ECO:0007669"/>
    <property type="project" value="UniProtKB-ARBA"/>
</dbReference>
<feature type="domain" description="Myosin motor" evidence="11">
    <location>
        <begin position="59"/>
        <end position="745"/>
    </location>
</feature>
<dbReference type="InterPro" id="IPR036961">
    <property type="entry name" value="Kinesin_motor_dom_sf"/>
</dbReference>
<dbReference type="FunFam" id="1.10.10.820:FF:000001">
    <property type="entry name" value="Myosin heavy chain"/>
    <property type="match status" value="1"/>
</dbReference>
<keyword evidence="8 9" id="KW-0009">Actin-binding</keyword>
<dbReference type="GO" id="GO:0016887">
    <property type="term" value="F:ATP hydrolysis activity"/>
    <property type="evidence" value="ECO:0007669"/>
    <property type="project" value="UniProtKB-ARBA"/>
</dbReference>
<dbReference type="GO" id="GO:0007015">
    <property type="term" value="P:actin filament organization"/>
    <property type="evidence" value="ECO:0000318"/>
    <property type="project" value="GO_Central"/>
</dbReference>
<evidence type="ECO:0000259" key="12">
    <source>
        <dbReference type="PROSITE" id="PS51844"/>
    </source>
</evidence>
<evidence type="ECO:0000256" key="8">
    <source>
        <dbReference type="ARBA" id="ARBA00023203"/>
    </source>
</evidence>
<dbReference type="SMART" id="SM00242">
    <property type="entry name" value="MYSc"/>
    <property type="match status" value="1"/>
</dbReference>
<evidence type="ECO:0000256" key="5">
    <source>
        <dbReference type="ARBA" id="ARBA00023054"/>
    </source>
</evidence>
<dbReference type="GO" id="GO:0005524">
    <property type="term" value="F:ATP binding"/>
    <property type="evidence" value="ECO:0007669"/>
    <property type="project" value="UniProtKB-UniRule"/>
</dbReference>
<name>B6JX12_SCHJY</name>
<dbReference type="OMA" id="RDIRMHL"/>
<dbReference type="PROSITE" id="PS51844">
    <property type="entry name" value="SH3_LIKE"/>
    <property type="match status" value="1"/>
</dbReference>
<dbReference type="Gene3D" id="1.20.120.720">
    <property type="entry name" value="Myosin VI head, motor domain, U50 subdomain"/>
    <property type="match status" value="1"/>
</dbReference>
<dbReference type="PROSITE" id="PS51126">
    <property type="entry name" value="DILUTE"/>
    <property type="match status" value="1"/>
</dbReference>
<dbReference type="PROSITE" id="PS51456">
    <property type="entry name" value="MYOSIN_MOTOR"/>
    <property type="match status" value="1"/>
</dbReference>
<evidence type="ECO:0000256" key="6">
    <source>
        <dbReference type="ARBA" id="ARBA00023123"/>
    </source>
</evidence>
<dbReference type="Pfam" id="PF00063">
    <property type="entry name" value="Myosin_head"/>
    <property type="match status" value="1"/>
</dbReference>
<dbReference type="STRING" id="402676.B6JX12"/>
<dbReference type="GO" id="GO:0000146">
    <property type="term" value="F:microfilament motor activity"/>
    <property type="evidence" value="ECO:0000318"/>
    <property type="project" value="GO_Central"/>
</dbReference>
<dbReference type="Gene3D" id="3.40.850.10">
    <property type="entry name" value="Kinesin motor domain"/>
    <property type="match status" value="1"/>
</dbReference>
<sequence>MENRQKFWVQNKEETWDYCHIVNENVEKGTAEVALEGKDGATITVDRASLFPCNPKDTEDADDLTTLTHLNEPSVLSSICKRYEKQKFYTYSGIVLVALNPYQALPGLYDDSVISQYLKHSKSKSEPHLYSIASKCYRSLVNTSKNQTIIVSGESGAGKTVSAKYIMRFMTSMQPKHKHAPNLVKRSVESQVLATNPIMEAFGNAKTTRNDNSSRFGKYIAIMFNEKNAISGARISTYLLERSRLVTQPSNERNYHIFYQLLAGCSDSQKEAWCLGNVEDFHYLNQGNCVSIENVDDKENFRLTCSALQTIGIDPEQQEEVYQMLVAILHLGNVHIRSNRSEASVDADDASLTLSSKLFGLDSSQLAKWITKRQIRTRSESITTNLTPEQAITVRDSISKFFYSSLFTWLVHMINVSLDYTKAQREAKKYVGVLDIYGFEFFDQNSFEQFCINYANEKLQQEFTKHVFRLEQEEYMSEGLTWNFIEYPDNQACISLIESRYGILSLLDEECRLPSGTHTSWLQKLNNSYSKQPHSTYYKKSRFNDSTFTIKHYAVDVTYTSSEFLSKNMDGIPDQVLELMYESTSPMVRHMVDVAEGASTAKNSTKSTSLSRKPTLGYTFKTSLLKLMETINDTEVYYIRCIKPNETKTAWGLDEKLVLSQLRACGVLETIRISTAGFPTKRTFSEFVKQYKMLLPSSQLAQDEKEICAAIVNKLIDSDSNTFQIGRTKLFFRAGVIAEFEKAREKRLNEAAVLLQSKLLTRVFRKRFLEIRSAVVSLQSAIRGYLKRQEVEKIRRDNAALLLQSKWRMFIQRRWYLQVKDSIVLTQSAIRRFMTMRDYIRQLHERAVSVIVKAWRAHHCHESYQSFKKSVISFQAIIRSRLTRRYLIRLRDSAERAALLKERKQQLTDEVTTIFRKLGLIEKSLSESTMNVKSMLKSLSHWTTFANGQDIPSSTEYRQHVSAHEGGPLADLVQSEVQMKQLLEQLSVACYQTEHVNSEVSQVRNSLETHAKLLESASKQPIVSSLTTDLPSRRHFFLRRAYYTYSRILDSVFQRMKQNSNPNAKIYPVETRDFLTSVLKSHSLKEPFKEQIKQVLCEYPISTLISKFSKQSDKDSQTALLFAGTCNFLIYAAVRLSLSEELDTFFFEFSTAFRSLLVSVGDSSETKEKTNQKKQISRLANWVATIFNIRSLLSYLIKKSMYYSDSKGKEVYKKICFCKTKFELLEVEALQILLQRIRSATKNATAVLLQLQMLEEFKDSSDTSNINKHDRRSVQEFIKTLSGIQKALQSSSLTPEFVNFLFSATIQDIGTSAFRSMLMNASRLTWKRGAQIAFNVTLLKDWCHHHNMGDASIHLMPLLQATSVLSLRKRTESDLKMILSVCCYLTSEQIYVLLCNYSKSNSEPEYTQDFIQAREKLISIDNKGDALTAALKTIGSPNNTLELLPATSNSFIELQPNEVYDTLGLSQLFNSK</sequence>
<dbReference type="InterPro" id="IPR002710">
    <property type="entry name" value="Dilute_dom"/>
</dbReference>
<dbReference type="Gene3D" id="6.20.240.20">
    <property type="match status" value="1"/>
</dbReference>
<accession>B6JX12</accession>
<dbReference type="GeneID" id="7050810"/>
<keyword evidence="5" id="KW-0175">Coiled coil</keyword>
<dbReference type="RefSeq" id="XP_002172206.2">
    <property type="nucleotide sequence ID" value="XM_002172170.2"/>
</dbReference>
<dbReference type="Gene3D" id="1.20.58.530">
    <property type="match status" value="1"/>
</dbReference>
<dbReference type="PRINTS" id="PR00193">
    <property type="entry name" value="MYOSINHEAVY"/>
</dbReference>
<dbReference type="JaponicusDB" id="SJAG_00938">
    <property type="gene designation" value="myo51"/>
</dbReference>
<keyword evidence="7 9" id="KW-0505">Motor protein</keyword>
<dbReference type="SUPFAM" id="SSF52540">
    <property type="entry name" value="P-loop containing nucleoside triphosphate hydrolases"/>
    <property type="match status" value="1"/>
</dbReference>
<keyword evidence="3 9" id="KW-0547">Nucleotide-binding</keyword>
<evidence type="ECO:0000259" key="10">
    <source>
        <dbReference type="PROSITE" id="PS51126"/>
    </source>
</evidence>
<evidence type="ECO:0000256" key="9">
    <source>
        <dbReference type="PROSITE-ProRule" id="PRU00782"/>
    </source>
</evidence>
<dbReference type="GO" id="GO:0030864">
    <property type="term" value="C:cortical actin cytoskeleton"/>
    <property type="evidence" value="ECO:0007669"/>
    <property type="project" value="UniProtKB-ARBA"/>
</dbReference>
<evidence type="ECO:0000256" key="4">
    <source>
        <dbReference type="ARBA" id="ARBA00022840"/>
    </source>
</evidence>
<dbReference type="InterPro" id="IPR001609">
    <property type="entry name" value="Myosin_head_motor_dom-like"/>
</dbReference>
<dbReference type="PANTHER" id="PTHR13140:SF706">
    <property type="entry name" value="DILUTE CLASS UNCONVENTIONAL MYOSIN, ISOFORM C"/>
    <property type="match status" value="1"/>
</dbReference>
<evidence type="ECO:0000313" key="15">
    <source>
        <dbReference type="Proteomes" id="UP000001744"/>
    </source>
</evidence>
<comment type="similarity">
    <text evidence="1 9">Belongs to the TRAFAC class myosin-kinesin ATPase superfamily. Myosin family.</text>
</comment>
<dbReference type="GO" id="GO:0016020">
    <property type="term" value="C:membrane"/>
    <property type="evidence" value="ECO:0000318"/>
    <property type="project" value="GO_Central"/>
</dbReference>
<keyword evidence="2" id="KW-0677">Repeat</keyword>
<feature type="domain" description="Dilute" evidence="10">
    <location>
        <begin position="1177"/>
        <end position="1420"/>
    </location>
</feature>
<dbReference type="SMART" id="SM01132">
    <property type="entry name" value="DIL"/>
    <property type="match status" value="1"/>
</dbReference>
<dbReference type="SMART" id="SM00015">
    <property type="entry name" value="IQ"/>
    <property type="match status" value="5"/>
</dbReference>
<evidence type="ECO:0000256" key="7">
    <source>
        <dbReference type="ARBA" id="ARBA00023175"/>
    </source>
</evidence>
<feature type="domain" description="Myosin N-terminal SH3-like" evidence="12">
    <location>
        <begin position="2"/>
        <end position="55"/>
    </location>
</feature>
<dbReference type="VEuPathDB" id="FungiDB:SJAG_00938"/>
<evidence type="ECO:0000256" key="2">
    <source>
        <dbReference type="ARBA" id="ARBA00022737"/>
    </source>
</evidence>
<dbReference type="InterPro" id="IPR036103">
    <property type="entry name" value="MYSc_Myo5"/>
</dbReference>
<reference evidence="13 15" key="1">
    <citation type="journal article" date="2011" name="Science">
        <title>Comparative functional genomics of the fission yeasts.</title>
        <authorList>
            <person name="Rhind N."/>
            <person name="Chen Z."/>
            <person name="Yassour M."/>
            <person name="Thompson D.A."/>
            <person name="Haas B.J."/>
            <person name="Habib N."/>
            <person name="Wapinski I."/>
            <person name="Roy S."/>
            <person name="Lin M.F."/>
            <person name="Heiman D.I."/>
            <person name="Young S.K."/>
            <person name="Furuya K."/>
            <person name="Guo Y."/>
            <person name="Pidoux A."/>
            <person name="Chen H.M."/>
            <person name="Robbertse B."/>
            <person name="Goldberg J.M."/>
            <person name="Aoki K."/>
            <person name="Bayne E.H."/>
            <person name="Berlin A.M."/>
            <person name="Desjardins C.A."/>
            <person name="Dobbs E."/>
            <person name="Dukaj L."/>
            <person name="Fan L."/>
            <person name="FitzGerald M.G."/>
            <person name="French C."/>
            <person name="Gujja S."/>
            <person name="Hansen K."/>
            <person name="Keifenheim D."/>
            <person name="Levin J.Z."/>
            <person name="Mosher R.A."/>
            <person name="Mueller C.A."/>
            <person name="Pfiffner J."/>
            <person name="Priest M."/>
            <person name="Russ C."/>
            <person name="Smialowska A."/>
            <person name="Swoboda P."/>
            <person name="Sykes S.M."/>
            <person name="Vaughn M."/>
            <person name="Vengrova S."/>
            <person name="Yoder R."/>
            <person name="Zeng Q."/>
            <person name="Allshire R."/>
            <person name="Baulcombe D."/>
            <person name="Birren B.W."/>
            <person name="Brown W."/>
            <person name="Ekwall K."/>
            <person name="Kellis M."/>
            <person name="Leatherwood J."/>
            <person name="Levin H."/>
            <person name="Margalit H."/>
            <person name="Martienssen R."/>
            <person name="Nieduszynski C.A."/>
            <person name="Spatafora J.W."/>
            <person name="Friedman N."/>
            <person name="Dalgaard J.Z."/>
            <person name="Baumann P."/>
            <person name="Niki H."/>
            <person name="Regev A."/>
            <person name="Nusbaum C."/>
        </authorList>
    </citation>
    <scope>NUCLEOTIDE SEQUENCE [LARGE SCALE GENOMIC DNA]</scope>
    <source>
        <strain evidence="15">yFS275 / FY16936</strain>
    </source>
</reference>
<organism evidence="13 15">
    <name type="scientific">Schizosaccharomyces japonicus (strain yFS275 / FY16936)</name>
    <name type="common">Fission yeast</name>
    <dbReference type="NCBI Taxonomy" id="402676"/>
    <lineage>
        <taxon>Eukaryota</taxon>
        <taxon>Fungi</taxon>
        <taxon>Dikarya</taxon>
        <taxon>Ascomycota</taxon>
        <taxon>Taphrinomycotina</taxon>
        <taxon>Schizosaccharomycetes</taxon>
        <taxon>Schizosaccharomycetales</taxon>
        <taxon>Schizosaccharomycetaceae</taxon>
        <taxon>Schizosaccharomyces</taxon>
    </lineage>
</organism>
<evidence type="ECO:0000256" key="3">
    <source>
        <dbReference type="ARBA" id="ARBA00022741"/>
    </source>
</evidence>
<dbReference type="GO" id="GO:0016459">
    <property type="term" value="C:myosin complex"/>
    <property type="evidence" value="ECO:0007669"/>
    <property type="project" value="UniProtKB-KW"/>
</dbReference>
<dbReference type="eggNOG" id="KOG0160">
    <property type="taxonomic scope" value="Eukaryota"/>
</dbReference>
<protein>
    <submittedName>
        <fullName evidence="13">Myosin-51</fullName>
    </submittedName>
</protein>
<keyword evidence="6 9" id="KW-0518">Myosin</keyword>
<dbReference type="OrthoDB" id="6108017at2759"/>
<evidence type="ECO:0000313" key="14">
    <source>
        <dbReference type="JaponicusDB" id="SJAG_00938"/>
    </source>
</evidence>
<evidence type="ECO:0000259" key="11">
    <source>
        <dbReference type="PROSITE" id="PS51456"/>
    </source>
</evidence>
<dbReference type="PROSITE" id="PS50096">
    <property type="entry name" value="IQ"/>
    <property type="match status" value="2"/>
</dbReference>
<gene>
    <name evidence="14" type="primary">myo51</name>
    <name evidence="13" type="ORF">SJAG_00938</name>
</gene>
<dbReference type="CDD" id="cd01380">
    <property type="entry name" value="MYSc_Myo5"/>
    <property type="match status" value="1"/>
</dbReference>
<dbReference type="Pfam" id="PF01843">
    <property type="entry name" value="DIL"/>
    <property type="match status" value="1"/>
</dbReference>
<dbReference type="GO" id="GO:0005737">
    <property type="term" value="C:cytoplasm"/>
    <property type="evidence" value="ECO:0000318"/>
    <property type="project" value="GO_Central"/>
</dbReference>
<dbReference type="PANTHER" id="PTHR13140">
    <property type="entry name" value="MYOSIN"/>
    <property type="match status" value="1"/>
</dbReference>
<dbReference type="Gene3D" id="1.10.10.820">
    <property type="match status" value="1"/>
</dbReference>
<dbReference type="InterPro" id="IPR027417">
    <property type="entry name" value="P-loop_NTPase"/>
</dbReference>
<evidence type="ECO:0000313" key="13">
    <source>
        <dbReference type="EMBL" id="EEB05913.2"/>
    </source>
</evidence>
<dbReference type="InterPro" id="IPR000048">
    <property type="entry name" value="IQ_motif_EF-hand-BS"/>
</dbReference>
<dbReference type="GO" id="GO:0006897">
    <property type="term" value="P:endocytosis"/>
    <property type="evidence" value="ECO:0000318"/>
    <property type="project" value="GO_Central"/>
</dbReference>
<dbReference type="Gene3D" id="1.20.5.190">
    <property type="match status" value="2"/>
</dbReference>
<dbReference type="GO" id="GO:0051015">
    <property type="term" value="F:actin filament binding"/>
    <property type="evidence" value="ECO:0000318"/>
    <property type="project" value="GO_Central"/>
</dbReference>